<organism evidence="2 3">
    <name type="scientific">Calocera viscosa (strain TUFC12733)</name>
    <dbReference type="NCBI Taxonomy" id="1330018"/>
    <lineage>
        <taxon>Eukaryota</taxon>
        <taxon>Fungi</taxon>
        <taxon>Dikarya</taxon>
        <taxon>Basidiomycota</taxon>
        <taxon>Agaricomycotina</taxon>
        <taxon>Dacrymycetes</taxon>
        <taxon>Dacrymycetales</taxon>
        <taxon>Dacrymycetaceae</taxon>
        <taxon>Calocera</taxon>
    </lineage>
</organism>
<feature type="coiled-coil region" evidence="1">
    <location>
        <begin position="32"/>
        <end position="66"/>
    </location>
</feature>
<sequence length="273" mass="30829">MRRVIELDVQLKALRTVFKGSLARLSKRNGEHKHARSQIAQDEADLRQKEEELARLLVSLQEETAVQQAFQAGEAHVHGVATELKFTVQESLGDGDGLFAKIYRKQKAIGHNRKLLVKHASRLEDETHRVEGAVDEFTAGHGEAVKVLREMAGWLKQRQTEALAEKNNCIDARLDAFSDFITTIRTQEEHTNDASAAVEATFTLDGEAGREDVRLCLRTLRDEVHAKNEQMSESLDRSLMEYAEEEKMSLSATIEALLKVFTVREQCLHRQVA</sequence>
<dbReference type="AlphaFoldDB" id="A0A167H6X1"/>
<dbReference type="EMBL" id="KV417325">
    <property type="protein sequence ID" value="KZO91303.1"/>
    <property type="molecule type" value="Genomic_DNA"/>
</dbReference>
<gene>
    <name evidence="2" type="ORF">CALVIDRAFT_568339</name>
</gene>
<dbReference type="STRING" id="1330018.A0A167H6X1"/>
<dbReference type="OrthoDB" id="3176171at2759"/>
<evidence type="ECO:0000313" key="3">
    <source>
        <dbReference type="Proteomes" id="UP000076738"/>
    </source>
</evidence>
<protein>
    <submittedName>
        <fullName evidence="2">Uncharacterized protein</fullName>
    </submittedName>
</protein>
<evidence type="ECO:0000313" key="2">
    <source>
        <dbReference type="EMBL" id="KZO91303.1"/>
    </source>
</evidence>
<keyword evidence="3" id="KW-1185">Reference proteome</keyword>
<name>A0A167H6X1_CALVF</name>
<evidence type="ECO:0000256" key="1">
    <source>
        <dbReference type="SAM" id="Coils"/>
    </source>
</evidence>
<accession>A0A167H6X1</accession>
<proteinExistence type="predicted"/>
<reference evidence="2 3" key="1">
    <citation type="journal article" date="2016" name="Mol. Biol. Evol.">
        <title>Comparative Genomics of Early-Diverging Mushroom-Forming Fungi Provides Insights into the Origins of Lignocellulose Decay Capabilities.</title>
        <authorList>
            <person name="Nagy L.G."/>
            <person name="Riley R."/>
            <person name="Tritt A."/>
            <person name="Adam C."/>
            <person name="Daum C."/>
            <person name="Floudas D."/>
            <person name="Sun H."/>
            <person name="Yadav J.S."/>
            <person name="Pangilinan J."/>
            <person name="Larsson K.H."/>
            <person name="Matsuura K."/>
            <person name="Barry K."/>
            <person name="Labutti K."/>
            <person name="Kuo R."/>
            <person name="Ohm R.A."/>
            <person name="Bhattacharya S.S."/>
            <person name="Shirouzu T."/>
            <person name="Yoshinaga Y."/>
            <person name="Martin F.M."/>
            <person name="Grigoriev I.V."/>
            <person name="Hibbett D.S."/>
        </authorList>
    </citation>
    <scope>NUCLEOTIDE SEQUENCE [LARGE SCALE GENOMIC DNA]</scope>
    <source>
        <strain evidence="2 3">TUFC12733</strain>
    </source>
</reference>
<dbReference type="Proteomes" id="UP000076738">
    <property type="component" value="Unassembled WGS sequence"/>
</dbReference>
<keyword evidence="1" id="KW-0175">Coiled coil</keyword>